<evidence type="ECO:0000259" key="3">
    <source>
        <dbReference type="PROSITE" id="PS51295"/>
    </source>
</evidence>
<dbReference type="SMART" id="SM01103">
    <property type="entry name" value="CRS1_YhbY"/>
    <property type="match status" value="1"/>
</dbReference>
<dbReference type="NCBIfam" id="TIGR00253">
    <property type="entry name" value="RNA_bind_YhbY"/>
    <property type="match status" value="1"/>
</dbReference>
<dbReference type="SUPFAM" id="SSF75471">
    <property type="entry name" value="YhbY-like"/>
    <property type="match status" value="1"/>
</dbReference>
<accession>A0A1V4SI12</accession>
<dbReference type="PANTHER" id="PTHR40065:SF3">
    <property type="entry name" value="RNA-BINDING PROTEIN YHBY"/>
    <property type="match status" value="1"/>
</dbReference>
<evidence type="ECO:0000313" key="5">
    <source>
        <dbReference type="Proteomes" id="UP000191554"/>
    </source>
</evidence>
<sequence>MLTGKQRSYLRSLANNLQPIFQVGKGGINDNMIKQFSEALEARELIKATVLKNAECDARLVAEELAEATQAQVVQVIGSKFVLYRESEKNPVIALP</sequence>
<dbReference type="PANTHER" id="PTHR40065">
    <property type="entry name" value="RNA-BINDING PROTEIN YHBY"/>
    <property type="match status" value="1"/>
</dbReference>
<dbReference type="OrthoDB" id="9797519at2"/>
<dbReference type="InterPro" id="IPR001890">
    <property type="entry name" value="RNA-binding_CRM"/>
</dbReference>
<dbReference type="GO" id="GO:0003723">
    <property type="term" value="F:RNA binding"/>
    <property type="evidence" value="ECO:0007669"/>
    <property type="project" value="UniProtKB-UniRule"/>
</dbReference>
<dbReference type="InterPro" id="IPR051925">
    <property type="entry name" value="RNA-binding_domain"/>
</dbReference>
<comment type="caution">
    <text evidence="4">The sequence shown here is derived from an EMBL/GenBank/DDBJ whole genome shotgun (WGS) entry which is preliminary data.</text>
</comment>
<keyword evidence="5" id="KW-1185">Reference proteome</keyword>
<proteinExistence type="predicted"/>
<dbReference type="InterPro" id="IPR017924">
    <property type="entry name" value="RNA-binding_YhbY"/>
</dbReference>
<gene>
    <name evidence="4" type="primary">yhbY</name>
    <name evidence="4" type="ORF">CLHUN_30470</name>
</gene>
<evidence type="ECO:0000256" key="1">
    <source>
        <dbReference type="ARBA" id="ARBA00022884"/>
    </source>
</evidence>
<dbReference type="Pfam" id="PF01985">
    <property type="entry name" value="CRS1_YhbY"/>
    <property type="match status" value="1"/>
</dbReference>
<dbReference type="PROSITE" id="PS51295">
    <property type="entry name" value="CRM"/>
    <property type="match status" value="1"/>
</dbReference>
<dbReference type="AlphaFoldDB" id="A0A1V4SI12"/>
<dbReference type="RefSeq" id="WP_080065484.1">
    <property type="nucleotide sequence ID" value="NZ_MZGX01000021.1"/>
</dbReference>
<organism evidence="4 5">
    <name type="scientific">Ruminiclostridium hungatei</name>
    <name type="common">Clostridium hungatei</name>
    <dbReference type="NCBI Taxonomy" id="48256"/>
    <lineage>
        <taxon>Bacteria</taxon>
        <taxon>Bacillati</taxon>
        <taxon>Bacillota</taxon>
        <taxon>Clostridia</taxon>
        <taxon>Eubacteriales</taxon>
        <taxon>Oscillospiraceae</taxon>
        <taxon>Ruminiclostridium</taxon>
    </lineage>
</organism>
<dbReference type="STRING" id="48256.CLHUN_30470"/>
<protein>
    <submittedName>
        <fullName evidence="4">RNA-binding protein YhbY</fullName>
    </submittedName>
</protein>
<name>A0A1V4SI12_RUMHU</name>
<evidence type="ECO:0000313" key="4">
    <source>
        <dbReference type="EMBL" id="OPX43105.1"/>
    </source>
</evidence>
<keyword evidence="1 2" id="KW-0694">RNA-binding</keyword>
<dbReference type="EMBL" id="MZGX01000021">
    <property type="protein sequence ID" value="OPX43105.1"/>
    <property type="molecule type" value="Genomic_DNA"/>
</dbReference>
<reference evidence="4 5" key="1">
    <citation type="submission" date="2017-03" db="EMBL/GenBank/DDBJ databases">
        <title>Genome sequence of Clostridium hungatei DSM 14427.</title>
        <authorList>
            <person name="Poehlein A."/>
            <person name="Daniel R."/>
        </authorList>
    </citation>
    <scope>NUCLEOTIDE SEQUENCE [LARGE SCALE GENOMIC DNA]</scope>
    <source>
        <strain evidence="4 5">DSM 14427</strain>
    </source>
</reference>
<dbReference type="InterPro" id="IPR035920">
    <property type="entry name" value="YhbY-like_sf"/>
</dbReference>
<evidence type="ECO:0000256" key="2">
    <source>
        <dbReference type="PROSITE-ProRule" id="PRU00626"/>
    </source>
</evidence>
<dbReference type="Proteomes" id="UP000191554">
    <property type="component" value="Unassembled WGS sequence"/>
</dbReference>
<feature type="domain" description="CRM" evidence="3">
    <location>
        <begin position="1"/>
        <end position="96"/>
    </location>
</feature>
<dbReference type="Gene3D" id="3.30.110.60">
    <property type="entry name" value="YhbY-like"/>
    <property type="match status" value="1"/>
</dbReference>